<dbReference type="RefSeq" id="XP_013080921.2">
    <property type="nucleotide sequence ID" value="XM_013225467.2"/>
</dbReference>
<keyword evidence="1" id="KW-0520">NAD</keyword>
<dbReference type="EnsemblMetazoa" id="BGLB036900-RA">
    <property type="protein sequence ID" value="BGLB036900-PA"/>
    <property type="gene ID" value="BGLB036900"/>
</dbReference>
<reference evidence="3" key="1">
    <citation type="submission" date="2020-05" db="UniProtKB">
        <authorList>
            <consortium name="EnsemblMetazoa"/>
        </authorList>
    </citation>
    <scope>IDENTIFICATION</scope>
    <source>
        <strain evidence="3">BB02</strain>
    </source>
</reference>
<dbReference type="Proteomes" id="UP000076420">
    <property type="component" value="Unassembled WGS sequence"/>
</dbReference>
<dbReference type="InterPro" id="IPR051712">
    <property type="entry name" value="ARTD-AVP"/>
</dbReference>
<gene>
    <name evidence="3" type="primary">106066446</name>
</gene>
<name>A0A2C9LZR8_BIOGL</name>
<dbReference type="GO" id="GO:0005634">
    <property type="term" value="C:nucleus"/>
    <property type="evidence" value="ECO:0007669"/>
    <property type="project" value="TreeGrafter"/>
</dbReference>
<dbReference type="GO" id="GO:1990404">
    <property type="term" value="F:NAD+-protein mono-ADP-ribosyltransferase activity"/>
    <property type="evidence" value="ECO:0007669"/>
    <property type="project" value="TreeGrafter"/>
</dbReference>
<keyword evidence="1" id="KW-0328">Glycosyltransferase</keyword>
<feature type="domain" description="PARP catalytic" evidence="2">
    <location>
        <begin position="21"/>
        <end position="266"/>
    </location>
</feature>
<dbReference type="VEuPathDB" id="VectorBase:BGLAX_028181"/>
<protein>
    <recommendedName>
        <fullName evidence="1">Poly [ADP-ribose] polymerase</fullName>
        <shortName evidence="1">PARP</shortName>
        <ecNumber evidence="1">2.4.2.-</ecNumber>
    </recommendedName>
</protein>
<sequence length="266" mass="30765">MAYNSSPRGTVDFLRYALQHDRESPAYWSTNGKFQPFLVDVRDFRTNEAIKSLVQETWDRRLVGEGRDARGLEHNQIVVLGVERIENATLFAAYRKARRDMLRRQIARGCICPDIATLSRRERQNVLTTRLLPGFMKEDLYHEINEHYVFHGTTVDRIGGLVTGGFNVRQSSDDNLFGRGIYTAEKAIKADQYADPTQNRSPPGNRLKLILCRMLLGNPLVLQEQFKNPLPAQYDSIISEGLMFREFVVKEDDRIYPEYVITYTRQ</sequence>
<dbReference type="PROSITE" id="PS51059">
    <property type="entry name" value="PARP_CATALYTIC"/>
    <property type="match status" value="1"/>
</dbReference>
<dbReference type="Pfam" id="PF00644">
    <property type="entry name" value="PARP"/>
    <property type="match status" value="1"/>
</dbReference>
<dbReference type="OrthoDB" id="6133115at2759"/>
<evidence type="ECO:0000313" key="3">
    <source>
        <dbReference type="EnsemblMetazoa" id="BGLB036900-PA"/>
    </source>
</evidence>
<keyword evidence="1" id="KW-0808">Transferase</keyword>
<dbReference type="STRING" id="6526.A0A2C9LZR8"/>
<dbReference type="AlphaFoldDB" id="A0A2C9LZR8"/>
<dbReference type="InterPro" id="IPR012317">
    <property type="entry name" value="Poly(ADP-ribose)pol_cat_dom"/>
</dbReference>
<dbReference type="PANTHER" id="PTHR45740:SF2">
    <property type="entry name" value="POLY [ADP-RIBOSE] POLYMERASE"/>
    <property type="match status" value="1"/>
</dbReference>
<dbReference type="VEuPathDB" id="VectorBase:BGLB036900"/>
<dbReference type="PANTHER" id="PTHR45740">
    <property type="entry name" value="POLY [ADP-RIBOSE] POLYMERASE"/>
    <property type="match status" value="1"/>
</dbReference>
<evidence type="ECO:0000259" key="2">
    <source>
        <dbReference type="PROSITE" id="PS51059"/>
    </source>
</evidence>
<evidence type="ECO:0000256" key="1">
    <source>
        <dbReference type="RuleBase" id="RU362114"/>
    </source>
</evidence>
<organism evidence="3 4">
    <name type="scientific">Biomphalaria glabrata</name>
    <name type="common">Bloodfluke planorb</name>
    <name type="synonym">Freshwater snail</name>
    <dbReference type="NCBI Taxonomy" id="6526"/>
    <lineage>
        <taxon>Eukaryota</taxon>
        <taxon>Metazoa</taxon>
        <taxon>Spiralia</taxon>
        <taxon>Lophotrochozoa</taxon>
        <taxon>Mollusca</taxon>
        <taxon>Gastropoda</taxon>
        <taxon>Heterobranchia</taxon>
        <taxon>Euthyneura</taxon>
        <taxon>Panpulmonata</taxon>
        <taxon>Hygrophila</taxon>
        <taxon>Lymnaeoidea</taxon>
        <taxon>Planorbidae</taxon>
        <taxon>Biomphalaria</taxon>
    </lineage>
</organism>
<evidence type="ECO:0000313" key="4">
    <source>
        <dbReference type="Proteomes" id="UP000076420"/>
    </source>
</evidence>
<dbReference type="SUPFAM" id="SSF56399">
    <property type="entry name" value="ADP-ribosylation"/>
    <property type="match status" value="1"/>
</dbReference>
<dbReference type="Gene3D" id="3.90.228.10">
    <property type="match status" value="1"/>
</dbReference>
<dbReference type="KEGG" id="bgt:106066446"/>
<dbReference type="GO" id="GO:0003950">
    <property type="term" value="F:NAD+ poly-ADP-ribosyltransferase activity"/>
    <property type="evidence" value="ECO:0007669"/>
    <property type="project" value="UniProtKB-UniRule"/>
</dbReference>
<accession>A0A2C9LZR8</accession>
<proteinExistence type="predicted"/>
<dbReference type="EC" id="2.4.2.-" evidence="1"/>